<dbReference type="InterPro" id="IPR001529">
    <property type="entry name" value="Zn_ribbon_RPB9"/>
</dbReference>
<feature type="binding site" evidence="7">
    <location>
        <position position="28"/>
    </location>
    <ligand>
        <name>Zn(2+)</name>
        <dbReference type="ChEBI" id="CHEBI:29105"/>
        <label>1</label>
    </ligand>
</feature>
<keyword evidence="4" id="KW-0805">Transcription regulation</keyword>
<feature type="binding site" evidence="7">
    <location>
        <position position="8"/>
    </location>
    <ligand>
        <name>Zn(2+)</name>
        <dbReference type="ChEBI" id="CHEBI:29105"/>
        <label>1</label>
    </ligand>
</feature>
<proteinExistence type="inferred from homology"/>
<dbReference type="GO" id="GO:0003676">
    <property type="term" value="F:nucleic acid binding"/>
    <property type="evidence" value="ECO:0007669"/>
    <property type="project" value="InterPro"/>
</dbReference>
<dbReference type="PIRSF" id="PIRSF005586">
    <property type="entry name" value="RNApol_RpoM"/>
    <property type="match status" value="1"/>
</dbReference>
<protein>
    <submittedName>
        <fullName evidence="11">Transcription factor S</fullName>
    </submittedName>
</protein>
<dbReference type="Pfam" id="PF02150">
    <property type="entry name" value="Zn_ribbon_RPB9"/>
    <property type="match status" value="1"/>
</dbReference>
<dbReference type="PANTHER" id="PTHR11239">
    <property type="entry name" value="DNA-DIRECTED RNA POLYMERASE"/>
    <property type="match status" value="1"/>
</dbReference>
<comment type="caution">
    <text evidence="11">The sequence shown here is derived from an EMBL/GenBank/DDBJ whole genome shotgun (WGS) entry which is preliminary data.</text>
</comment>
<accession>A0A7J3ZJY1</accession>
<dbReference type="InterPro" id="IPR006288">
    <property type="entry name" value="TFS"/>
</dbReference>
<dbReference type="SMART" id="SM00440">
    <property type="entry name" value="ZnF_C2C2"/>
    <property type="match status" value="1"/>
</dbReference>
<keyword evidence="1 7" id="KW-0479">Metal-binding</keyword>
<dbReference type="SMART" id="SM00661">
    <property type="entry name" value="RPOL9"/>
    <property type="match status" value="1"/>
</dbReference>
<feature type="binding site" evidence="7">
    <location>
        <position position="79"/>
    </location>
    <ligand>
        <name>Zn(2+)</name>
        <dbReference type="ChEBI" id="CHEBI:29105"/>
        <label>2</label>
    </ligand>
</feature>
<name>A0A7J3ZJY1_9CREN</name>
<reference evidence="11" key="1">
    <citation type="journal article" date="2020" name="mSystems">
        <title>Genome- and Community-Level Interaction Insights into Carbon Utilization and Element Cycling Functions of Hydrothermarchaeota in Hydrothermal Sediment.</title>
        <authorList>
            <person name="Zhou Z."/>
            <person name="Liu Y."/>
            <person name="Xu W."/>
            <person name="Pan J."/>
            <person name="Luo Z.H."/>
            <person name="Li M."/>
        </authorList>
    </citation>
    <scope>NUCLEOTIDE SEQUENCE [LARGE SCALE GENOMIC DNA]</scope>
    <source>
        <strain evidence="11">SpSt-1116</strain>
    </source>
</reference>
<dbReference type="InterPro" id="IPR019761">
    <property type="entry name" value="DNA-dir_RNA_pol-M_15_CS"/>
</dbReference>
<feature type="domain" description="TFIIS-type" evidence="10">
    <location>
        <begin position="72"/>
        <end position="112"/>
    </location>
</feature>
<evidence type="ECO:0000256" key="1">
    <source>
        <dbReference type="ARBA" id="ARBA00022723"/>
    </source>
</evidence>
<dbReference type="CDD" id="cd10511">
    <property type="entry name" value="Zn-ribbon_TFS"/>
    <property type="match status" value="1"/>
</dbReference>
<organism evidence="11">
    <name type="scientific">Fervidicoccus fontis</name>
    <dbReference type="NCBI Taxonomy" id="683846"/>
    <lineage>
        <taxon>Archaea</taxon>
        <taxon>Thermoproteota</taxon>
        <taxon>Thermoprotei</taxon>
        <taxon>Fervidicoccales</taxon>
        <taxon>Fervidicoccaceae</taxon>
        <taxon>Fervidicoccus</taxon>
    </lineage>
</organism>
<evidence type="ECO:0000256" key="8">
    <source>
        <dbReference type="PIRSR" id="PIRSR005586-2"/>
    </source>
</evidence>
<dbReference type="InterPro" id="IPR012164">
    <property type="entry name" value="Rpa12/Rpb9/Rpc10/TFS"/>
</dbReference>
<dbReference type="Gene3D" id="2.20.25.10">
    <property type="match status" value="1"/>
</dbReference>
<feature type="binding site" evidence="7">
    <location>
        <position position="76"/>
    </location>
    <ligand>
        <name>Zn(2+)</name>
        <dbReference type="ChEBI" id="CHEBI:29105"/>
        <label>2</label>
    </ligand>
</feature>
<gene>
    <name evidence="11" type="ORF">ENM78_02470</name>
</gene>
<evidence type="ECO:0000256" key="3">
    <source>
        <dbReference type="ARBA" id="ARBA00022833"/>
    </source>
</evidence>
<dbReference type="PROSITE" id="PS01030">
    <property type="entry name" value="RNA_POL_M_15KD"/>
    <property type="match status" value="1"/>
</dbReference>
<dbReference type="PROSITE" id="PS00466">
    <property type="entry name" value="ZF_TFIIS_1"/>
    <property type="match status" value="1"/>
</dbReference>
<feature type="binding site" evidence="7">
    <location>
        <position position="5"/>
    </location>
    <ligand>
        <name>Zn(2+)</name>
        <dbReference type="ChEBI" id="CHEBI:29105"/>
        <label>1</label>
    </ligand>
</feature>
<dbReference type="GO" id="GO:0006355">
    <property type="term" value="P:regulation of DNA-templated transcription"/>
    <property type="evidence" value="ECO:0007669"/>
    <property type="project" value="InterPro"/>
</dbReference>
<evidence type="ECO:0000256" key="5">
    <source>
        <dbReference type="ARBA" id="ARBA00023163"/>
    </source>
</evidence>
<comment type="similarity">
    <text evidence="6 9">Belongs to the archaeal rpoM/eukaryotic RPA12/RPB9/RPC11 RNA polymerase family.</text>
</comment>
<feature type="zinc finger region" description="C4-type" evidence="8">
    <location>
        <begin position="5"/>
        <end position="28"/>
    </location>
</feature>
<dbReference type="EMBL" id="DRZC01000032">
    <property type="protein sequence ID" value="HHQ80314.1"/>
    <property type="molecule type" value="Genomic_DNA"/>
</dbReference>
<feature type="binding site" evidence="7">
    <location>
        <position position="107"/>
    </location>
    <ligand>
        <name>Zn(2+)</name>
        <dbReference type="ChEBI" id="CHEBI:29105"/>
        <label>2</label>
    </ligand>
</feature>
<dbReference type="NCBIfam" id="TIGR01384">
    <property type="entry name" value="TFS_arch"/>
    <property type="match status" value="1"/>
</dbReference>
<dbReference type="PANTHER" id="PTHR11239:SF12">
    <property type="entry name" value="DNA-DIRECTED RNA POLYMERASE III SUBUNIT RPC10"/>
    <property type="match status" value="1"/>
</dbReference>
<keyword evidence="5 6" id="KW-0804">Transcription</keyword>
<dbReference type="InterPro" id="IPR001222">
    <property type="entry name" value="Znf_TFIIS"/>
</dbReference>
<evidence type="ECO:0000256" key="4">
    <source>
        <dbReference type="ARBA" id="ARBA00023015"/>
    </source>
</evidence>
<keyword evidence="3 7" id="KW-0862">Zinc</keyword>
<evidence type="ECO:0000256" key="2">
    <source>
        <dbReference type="ARBA" id="ARBA00022771"/>
    </source>
</evidence>
<dbReference type="AlphaFoldDB" id="A0A7J3ZJY1"/>
<keyword evidence="2 8" id="KW-0863">Zinc-finger</keyword>
<evidence type="ECO:0000256" key="6">
    <source>
        <dbReference type="PIRNR" id="PIRNR005586"/>
    </source>
</evidence>
<evidence type="ECO:0000313" key="11">
    <source>
        <dbReference type="EMBL" id="HHQ80314.1"/>
    </source>
</evidence>
<feature type="binding site" evidence="7">
    <location>
        <position position="104"/>
    </location>
    <ligand>
        <name>Zn(2+)</name>
        <dbReference type="ChEBI" id="CHEBI:29105"/>
        <label>2</label>
    </ligand>
</feature>
<dbReference type="Pfam" id="PF01096">
    <property type="entry name" value="Zn_ribbon_TFIIS"/>
    <property type="match status" value="1"/>
</dbReference>
<dbReference type="PROSITE" id="PS51133">
    <property type="entry name" value="ZF_TFIIS_2"/>
    <property type="match status" value="1"/>
</dbReference>
<dbReference type="GO" id="GO:0003899">
    <property type="term" value="F:DNA-directed RNA polymerase activity"/>
    <property type="evidence" value="ECO:0007669"/>
    <property type="project" value="InterPro"/>
</dbReference>
<dbReference type="GO" id="GO:0008270">
    <property type="term" value="F:zinc ion binding"/>
    <property type="evidence" value="ECO:0007669"/>
    <property type="project" value="UniProtKB-KW"/>
</dbReference>
<dbReference type="SUPFAM" id="SSF57783">
    <property type="entry name" value="Zinc beta-ribbon"/>
    <property type="match status" value="1"/>
</dbReference>
<feature type="binding site" evidence="7">
    <location>
        <position position="25"/>
    </location>
    <ligand>
        <name>Zn(2+)</name>
        <dbReference type="ChEBI" id="CHEBI:29105"/>
        <label>1</label>
    </ligand>
</feature>
<evidence type="ECO:0000256" key="7">
    <source>
        <dbReference type="PIRSR" id="PIRSR005586-1"/>
    </source>
</evidence>
<dbReference type="GO" id="GO:0006351">
    <property type="term" value="P:DNA-templated transcription"/>
    <property type="evidence" value="ECO:0007669"/>
    <property type="project" value="InterPro"/>
</dbReference>
<sequence>MGVFCPKCGALLRPYGKGGARVLRCTSCGYEVGASEKRGTLKIVDRIQHTPKERTIVIESKERVETLPKVRDVVYCPKCGHNEAYYWIMQTRAADEPPTRFYRCVRCGHTWREYE</sequence>
<evidence type="ECO:0000256" key="9">
    <source>
        <dbReference type="RuleBase" id="RU003474"/>
    </source>
</evidence>
<evidence type="ECO:0000259" key="10">
    <source>
        <dbReference type="PROSITE" id="PS51133"/>
    </source>
</evidence>